<accession>A0A4Y2L3R5</accession>
<evidence type="ECO:0000256" key="1">
    <source>
        <dbReference type="SAM" id="Phobius"/>
    </source>
</evidence>
<dbReference type="EMBL" id="BGPR01005304">
    <property type="protein sequence ID" value="GBN08910.1"/>
    <property type="molecule type" value="Genomic_DNA"/>
</dbReference>
<dbReference type="AlphaFoldDB" id="A0A4Y2L3R5"/>
<protein>
    <submittedName>
        <fullName evidence="2">Uncharacterized protein</fullName>
    </submittedName>
</protein>
<gene>
    <name evidence="2" type="ORF">AVEN_255586_1</name>
</gene>
<comment type="caution">
    <text evidence="2">The sequence shown here is derived from an EMBL/GenBank/DDBJ whole genome shotgun (WGS) entry which is preliminary data.</text>
</comment>
<dbReference type="Proteomes" id="UP000499080">
    <property type="component" value="Unassembled WGS sequence"/>
</dbReference>
<evidence type="ECO:0000313" key="2">
    <source>
        <dbReference type="EMBL" id="GBN08910.1"/>
    </source>
</evidence>
<organism evidence="2 3">
    <name type="scientific">Araneus ventricosus</name>
    <name type="common">Orbweaver spider</name>
    <name type="synonym">Epeira ventricosa</name>
    <dbReference type="NCBI Taxonomy" id="182803"/>
    <lineage>
        <taxon>Eukaryota</taxon>
        <taxon>Metazoa</taxon>
        <taxon>Ecdysozoa</taxon>
        <taxon>Arthropoda</taxon>
        <taxon>Chelicerata</taxon>
        <taxon>Arachnida</taxon>
        <taxon>Araneae</taxon>
        <taxon>Araneomorphae</taxon>
        <taxon>Entelegynae</taxon>
        <taxon>Araneoidea</taxon>
        <taxon>Araneidae</taxon>
        <taxon>Araneus</taxon>
    </lineage>
</organism>
<evidence type="ECO:0000313" key="3">
    <source>
        <dbReference type="Proteomes" id="UP000499080"/>
    </source>
</evidence>
<name>A0A4Y2L3R5_ARAVE</name>
<keyword evidence="1" id="KW-0812">Transmembrane</keyword>
<keyword evidence="3" id="KW-1185">Reference proteome</keyword>
<keyword evidence="1" id="KW-1133">Transmembrane helix</keyword>
<feature type="transmembrane region" description="Helical" evidence="1">
    <location>
        <begin position="24"/>
        <end position="41"/>
    </location>
</feature>
<keyword evidence="1" id="KW-0472">Membrane</keyword>
<sequence>MPSYVIYDAGRHIWNLRRIDRRTFSTMFFLITAAAMAVRATRYMSESTGVLYTMGFKAPEKKNQYEINQMIWVGRHVTGSLCSIHQRPNNWYPASVL</sequence>
<reference evidence="2 3" key="1">
    <citation type="journal article" date="2019" name="Sci. Rep.">
        <title>Orb-weaving spider Araneus ventricosus genome elucidates the spidroin gene catalogue.</title>
        <authorList>
            <person name="Kono N."/>
            <person name="Nakamura H."/>
            <person name="Ohtoshi R."/>
            <person name="Moran D.A.P."/>
            <person name="Shinohara A."/>
            <person name="Yoshida Y."/>
            <person name="Fujiwara M."/>
            <person name="Mori M."/>
            <person name="Tomita M."/>
            <person name="Arakawa K."/>
        </authorList>
    </citation>
    <scope>NUCLEOTIDE SEQUENCE [LARGE SCALE GENOMIC DNA]</scope>
</reference>
<proteinExistence type="predicted"/>